<dbReference type="RefSeq" id="WP_183396771.1">
    <property type="nucleotide sequence ID" value="NZ_JACIDS010000001.1"/>
</dbReference>
<dbReference type="InterPro" id="IPR029058">
    <property type="entry name" value="AB_hydrolase_fold"/>
</dbReference>
<dbReference type="AlphaFoldDB" id="A0A840AHN8"/>
<evidence type="ECO:0000256" key="1">
    <source>
        <dbReference type="SAM" id="MobiDB-lite"/>
    </source>
</evidence>
<dbReference type="EMBL" id="JACIDS010000001">
    <property type="protein sequence ID" value="MBB3929072.1"/>
    <property type="molecule type" value="Genomic_DNA"/>
</dbReference>
<dbReference type="PANTHER" id="PTHR46331">
    <property type="entry name" value="VALACYCLOVIR HYDROLASE"/>
    <property type="match status" value="1"/>
</dbReference>
<dbReference type="Gene3D" id="3.40.50.1820">
    <property type="entry name" value="alpha/beta hydrolase"/>
    <property type="match status" value="1"/>
</dbReference>
<evidence type="ECO:0000259" key="4">
    <source>
        <dbReference type="Pfam" id="PF08386"/>
    </source>
</evidence>
<evidence type="ECO:0000313" key="6">
    <source>
        <dbReference type="Proteomes" id="UP000553963"/>
    </source>
</evidence>
<dbReference type="InterPro" id="IPR000073">
    <property type="entry name" value="AB_hydrolase_1"/>
</dbReference>
<evidence type="ECO:0000256" key="2">
    <source>
        <dbReference type="SAM" id="Phobius"/>
    </source>
</evidence>
<feature type="region of interest" description="Disordered" evidence="1">
    <location>
        <begin position="283"/>
        <end position="309"/>
    </location>
</feature>
<accession>A0A840AHN8</accession>
<keyword evidence="6" id="KW-1185">Reference proteome</keyword>
<gene>
    <name evidence="5" type="ORF">GGR25_000091</name>
</gene>
<sequence>MQFSATTTRTVRLFARWLALAGVALAAVGITIVGPAINEPRFFKKPDRSGYANLNGIKMWYAIFNPHGGAPVILLHGGLGSSRDWRNQIPALVGHHEVIVADSRGQGRSTRGNEPIGYDVMSSDVLALMDHLKIRQAAIVGWSDGGIIGLDIAIHHPDRISKLFAYGANYNVAGLAPSPVPSVLAPLQASASELLDEHAETVREVNEMWETEPNFSHAELRAIHVPTVIADGEREEAIRPEHTREMAKLIPGAQLVILPNVGHAGLLQDPTAFNKAMVDFLDGPAAPIPPKPEPRPNDVSDTPSPARPS</sequence>
<name>A0A840AHN8_9HYPH</name>
<evidence type="ECO:0000259" key="3">
    <source>
        <dbReference type="Pfam" id="PF00561"/>
    </source>
</evidence>
<dbReference type="SUPFAM" id="SSF53474">
    <property type="entry name" value="alpha/beta-Hydrolases"/>
    <property type="match status" value="1"/>
</dbReference>
<dbReference type="GO" id="GO:0017171">
    <property type="term" value="F:serine hydrolase activity"/>
    <property type="evidence" value="ECO:0007669"/>
    <property type="project" value="TreeGrafter"/>
</dbReference>
<dbReference type="Proteomes" id="UP000553963">
    <property type="component" value="Unassembled WGS sequence"/>
</dbReference>
<feature type="domain" description="Peptidase S33 tripeptidyl aminopeptidase-like C-terminal" evidence="4">
    <location>
        <begin position="208"/>
        <end position="287"/>
    </location>
</feature>
<evidence type="ECO:0000313" key="5">
    <source>
        <dbReference type="EMBL" id="MBB3929072.1"/>
    </source>
</evidence>
<protein>
    <submittedName>
        <fullName evidence="5">Pimeloyl-ACP methyl ester carboxylesterase</fullName>
    </submittedName>
</protein>
<organism evidence="5 6">
    <name type="scientific">Kaistia hirudinis</name>
    <dbReference type="NCBI Taxonomy" id="1293440"/>
    <lineage>
        <taxon>Bacteria</taxon>
        <taxon>Pseudomonadati</taxon>
        <taxon>Pseudomonadota</taxon>
        <taxon>Alphaproteobacteria</taxon>
        <taxon>Hyphomicrobiales</taxon>
        <taxon>Kaistiaceae</taxon>
        <taxon>Kaistia</taxon>
    </lineage>
</organism>
<keyword evidence="2" id="KW-0472">Membrane</keyword>
<proteinExistence type="predicted"/>
<feature type="domain" description="AB hydrolase-1" evidence="3">
    <location>
        <begin position="71"/>
        <end position="175"/>
    </location>
</feature>
<keyword evidence="2" id="KW-0812">Transmembrane</keyword>
<dbReference type="InterPro" id="IPR013595">
    <property type="entry name" value="Pept_S33_TAP-like_C"/>
</dbReference>
<comment type="caution">
    <text evidence="5">The sequence shown here is derived from an EMBL/GenBank/DDBJ whole genome shotgun (WGS) entry which is preliminary data.</text>
</comment>
<dbReference type="Pfam" id="PF08386">
    <property type="entry name" value="Abhydrolase_4"/>
    <property type="match status" value="1"/>
</dbReference>
<reference evidence="5 6" key="1">
    <citation type="submission" date="2020-08" db="EMBL/GenBank/DDBJ databases">
        <title>Genomic Encyclopedia of Type Strains, Phase IV (KMG-IV): sequencing the most valuable type-strain genomes for metagenomic binning, comparative biology and taxonomic classification.</title>
        <authorList>
            <person name="Goeker M."/>
        </authorList>
    </citation>
    <scope>NUCLEOTIDE SEQUENCE [LARGE SCALE GENOMIC DNA]</scope>
    <source>
        <strain evidence="5 6">DSM 25966</strain>
    </source>
</reference>
<dbReference type="Pfam" id="PF00561">
    <property type="entry name" value="Abhydrolase_1"/>
    <property type="match status" value="1"/>
</dbReference>
<dbReference type="PANTHER" id="PTHR46331:SF2">
    <property type="entry name" value="VALACYCLOVIR HYDROLASE"/>
    <property type="match status" value="1"/>
</dbReference>
<keyword evidence="2" id="KW-1133">Transmembrane helix</keyword>
<dbReference type="PRINTS" id="PR00111">
    <property type="entry name" value="ABHYDROLASE"/>
</dbReference>
<feature type="transmembrane region" description="Helical" evidence="2">
    <location>
        <begin position="17"/>
        <end position="38"/>
    </location>
</feature>